<evidence type="ECO:0000256" key="1">
    <source>
        <dbReference type="SAM" id="MobiDB-lite"/>
    </source>
</evidence>
<reference evidence="2 3" key="1">
    <citation type="journal article" date="2021" name="Environ. Microbiol.">
        <title>Gene family expansions and transcriptome signatures uncover fungal adaptations to wood decay.</title>
        <authorList>
            <person name="Hage H."/>
            <person name="Miyauchi S."/>
            <person name="Viragh M."/>
            <person name="Drula E."/>
            <person name="Min B."/>
            <person name="Chaduli D."/>
            <person name="Navarro D."/>
            <person name="Favel A."/>
            <person name="Norest M."/>
            <person name="Lesage-Meessen L."/>
            <person name="Balint B."/>
            <person name="Merenyi Z."/>
            <person name="de Eugenio L."/>
            <person name="Morin E."/>
            <person name="Martinez A.T."/>
            <person name="Baldrian P."/>
            <person name="Stursova M."/>
            <person name="Martinez M.J."/>
            <person name="Novotny C."/>
            <person name="Magnuson J.K."/>
            <person name="Spatafora J.W."/>
            <person name="Maurice S."/>
            <person name="Pangilinan J."/>
            <person name="Andreopoulos W."/>
            <person name="LaButti K."/>
            <person name="Hundley H."/>
            <person name="Na H."/>
            <person name="Kuo A."/>
            <person name="Barry K."/>
            <person name="Lipzen A."/>
            <person name="Henrissat B."/>
            <person name="Riley R."/>
            <person name="Ahrendt S."/>
            <person name="Nagy L.G."/>
            <person name="Grigoriev I.V."/>
            <person name="Martin F."/>
            <person name="Rosso M.N."/>
        </authorList>
    </citation>
    <scope>NUCLEOTIDE SEQUENCE [LARGE SCALE GENOMIC DNA]</scope>
    <source>
        <strain evidence="2 3">CIRM-BRFM 1785</strain>
    </source>
</reference>
<dbReference type="GeneID" id="72006900"/>
<dbReference type="RefSeq" id="XP_047783972.1">
    <property type="nucleotide sequence ID" value="XM_047926168.1"/>
</dbReference>
<keyword evidence="3" id="KW-1185">Reference proteome</keyword>
<organism evidence="2 3">
    <name type="scientific">Rhodofomes roseus</name>
    <dbReference type="NCBI Taxonomy" id="34475"/>
    <lineage>
        <taxon>Eukaryota</taxon>
        <taxon>Fungi</taxon>
        <taxon>Dikarya</taxon>
        <taxon>Basidiomycota</taxon>
        <taxon>Agaricomycotina</taxon>
        <taxon>Agaricomycetes</taxon>
        <taxon>Polyporales</taxon>
        <taxon>Rhodofomes</taxon>
    </lineage>
</organism>
<proteinExistence type="predicted"/>
<feature type="compositionally biased region" description="Low complexity" evidence="1">
    <location>
        <begin position="1031"/>
        <end position="1042"/>
    </location>
</feature>
<evidence type="ECO:0000313" key="2">
    <source>
        <dbReference type="EMBL" id="KAH9842925.1"/>
    </source>
</evidence>
<gene>
    <name evidence="2" type="ORF">C8Q71DRAFT_820119</name>
</gene>
<comment type="caution">
    <text evidence="2">The sequence shown here is derived from an EMBL/GenBank/DDBJ whole genome shotgun (WGS) entry which is preliminary data.</text>
</comment>
<accession>A0ABQ8KV48</accession>
<protein>
    <submittedName>
        <fullName evidence="2">Uncharacterized protein</fullName>
    </submittedName>
</protein>
<feature type="region of interest" description="Disordered" evidence="1">
    <location>
        <begin position="1056"/>
        <end position="1077"/>
    </location>
</feature>
<feature type="compositionally biased region" description="Polar residues" evidence="1">
    <location>
        <begin position="972"/>
        <end position="991"/>
    </location>
</feature>
<feature type="region of interest" description="Disordered" evidence="1">
    <location>
        <begin position="1011"/>
        <end position="1042"/>
    </location>
</feature>
<name>A0ABQ8KV48_9APHY</name>
<feature type="region of interest" description="Disordered" evidence="1">
    <location>
        <begin position="960"/>
        <end position="991"/>
    </location>
</feature>
<sequence>MCVGENCAPQAVHYMNAQLTALYENAVDCIKSHEWKDKPAEQFKYSHGLAEYSYVPPYSRNQTMFHATFGKPHLEFICNHDAILRLKIKKGYYRLDYSKSSGMNYSDKDRVQSLANVEIAFRISFDTRSLRGKDSKIGNGQNLVQLITLNLPKAQLVSAEPAVIIGRDAFVHYLNEYLVFLHQAGNHVLFSLPDFDDDRYRLTIDYSLMGGTVLEVDDIHGVSVDKINAYLSSVWLKAAMLMGSELDDWKSLCLAEYRSTSRTLPDWDGHFHLRLGAPRVKPVCSREAIIYFSVDEVLFYEDADFTREPHRRYNGWEVAVLVDITHEFDGFVTRCVLDLASARPYHSHCKYSGFEEHDEIAVAYCTRIVEFFSSTYLDILQTVDLNVIYFVDSRWPITSTGSITVQDEGFEEEEFDEEGWIMSGESKSTRVVEWREMITRCNMHGFDQVIAISQSSTNAFFESLWTGAQNHRHSDHALVNWHYDEFFNARFKPLSLRLLSNGRAIVWVHLEHGHLKVLKNRLPWSESEKYHFENWHLAFEVDLQKVVHSNLQVSESWITRYKDSFVYKEHGVHQDRTLEHIVLDFTHAEFLYEFSNFEGLFHHSHGHTHEHRPIEQVQAVVHYLQGHYLPALAQSGHNIIHTVPVWKAKTNLTSISWTAMHFHVYSKTEITRQNWAQVSGNLEPAIAVFGMTEFRPLPSLRLEYSSNLLIRASKSVSYGTVCISRSAFMEKRLLDLLSLINSRTTVIPLFSGVVDGVWQLQLTTWAEHQWRKSQKCKWEEISEHAGFMKYGWQHRDGWKYEHEGTGEIDNGTYSVLCSTRNYLELPTAARNRSMDIKISGETDLEMSFKSTTRQGSSKSTAKWSAIISLQSDFDGLNVKVIGALTPVIEASSGHNHLSMFPDLRQKLSENLPKSIDLSQVLHELKAFEGIWHYGYPGLHAYCLANPVFNHKGDVIFELRPQGQGATSHRKAASTSKTDTISRQSSRATLSSRPSFLKKIKDTVTTALTGERSSAGSLTVKGSGHLNGNGNGHAHANGHSSSGSYMANNMTFDLTERHQETEDSVEESSFHVSGIPVV</sequence>
<evidence type="ECO:0000313" key="3">
    <source>
        <dbReference type="Proteomes" id="UP000814176"/>
    </source>
</evidence>
<dbReference type="Proteomes" id="UP000814176">
    <property type="component" value="Unassembled WGS sequence"/>
</dbReference>
<dbReference type="EMBL" id="JADCUA010000002">
    <property type="protein sequence ID" value="KAH9842925.1"/>
    <property type="molecule type" value="Genomic_DNA"/>
</dbReference>